<evidence type="ECO:0000256" key="3">
    <source>
        <dbReference type="ARBA" id="ARBA00022989"/>
    </source>
</evidence>
<feature type="domain" description="RDD" evidence="7">
    <location>
        <begin position="205"/>
        <end position="308"/>
    </location>
</feature>
<name>A0A370I116_9NOCA</name>
<evidence type="ECO:0000256" key="6">
    <source>
        <dbReference type="SAM" id="Phobius"/>
    </source>
</evidence>
<keyword evidence="3 6" id="KW-1133">Transmembrane helix</keyword>
<organism evidence="8 9">
    <name type="scientific">Nocardia pseudobrasiliensis</name>
    <dbReference type="NCBI Taxonomy" id="45979"/>
    <lineage>
        <taxon>Bacteria</taxon>
        <taxon>Bacillati</taxon>
        <taxon>Actinomycetota</taxon>
        <taxon>Actinomycetes</taxon>
        <taxon>Mycobacteriales</taxon>
        <taxon>Nocardiaceae</taxon>
        <taxon>Nocardia</taxon>
    </lineage>
</organism>
<dbReference type="STRING" id="1210086.GCA_001613105_02846"/>
<dbReference type="GO" id="GO:0016020">
    <property type="term" value="C:membrane"/>
    <property type="evidence" value="ECO:0007669"/>
    <property type="project" value="UniProtKB-SubCell"/>
</dbReference>
<evidence type="ECO:0000256" key="4">
    <source>
        <dbReference type="ARBA" id="ARBA00023136"/>
    </source>
</evidence>
<dbReference type="EMBL" id="QQBC01000008">
    <property type="protein sequence ID" value="RDI64442.1"/>
    <property type="molecule type" value="Genomic_DNA"/>
</dbReference>
<feature type="compositionally biased region" description="Basic and acidic residues" evidence="5">
    <location>
        <begin position="180"/>
        <end position="196"/>
    </location>
</feature>
<dbReference type="RefSeq" id="WP_082875849.1">
    <property type="nucleotide sequence ID" value="NZ_QQBC01000008.1"/>
</dbReference>
<reference evidence="8 9" key="1">
    <citation type="submission" date="2018-07" db="EMBL/GenBank/DDBJ databases">
        <title>Genomic Encyclopedia of Type Strains, Phase IV (KMG-IV): sequencing the most valuable type-strain genomes for metagenomic binning, comparative biology and taxonomic classification.</title>
        <authorList>
            <person name="Goeker M."/>
        </authorList>
    </citation>
    <scope>NUCLEOTIDE SEQUENCE [LARGE SCALE GENOMIC DNA]</scope>
    <source>
        <strain evidence="8 9">DSM 44290</strain>
    </source>
</reference>
<comment type="subcellular location">
    <subcellularLocation>
        <location evidence="1">Membrane</location>
        <topology evidence="1">Multi-pass membrane protein</topology>
    </subcellularLocation>
</comment>
<evidence type="ECO:0000313" key="8">
    <source>
        <dbReference type="EMBL" id="RDI64442.1"/>
    </source>
</evidence>
<dbReference type="AlphaFoldDB" id="A0A370I116"/>
<feature type="transmembrane region" description="Helical" evidence="6">
    <location>
        <begin position="62"/>
        <end position="86"/>
    </location>
</feature>
<keyword evidence="2 6" id="KW-0812">Transmembrane</keyword>
<feature type="transmembrane region" description="Helical" evidence="6">
    <location>
        <begin position="243"/>
        <end position="263"/>
    </location>
</feature>
<dbReference type="Pfam" id="PF06271">
    <property type="entry name" value="RDD"/>
    <property type="match status" value="1"/>
</dbReference>
<feature type="region of interest" description="Disordered" evidence="5">
    <location>
        <begin position="173"/>
        <end position="199"/>
    </location>
</feature>
<accession>A0A370I116</accession>
<evidence type="ECO:0000256" key="5">
    <source>
        <dbReference type="SAM" id="MobiDB-lite"/>
    </source>
</evidence>
<evidence type="ECO:0000256" key="1">
    <source>
        <dbReference type="ARBA" id="ARBA00004141"/>
    </source>
</evidence>
<dbReference type="InterPro" id="IPR010432">
    <property type="entry name" value="RDD"/>
</dbReference>
<feature type="transmembrane region" description="Helical" evidence="6">
    <location>
        <begin position="28"/>
        <end position="50"/>
    </location>
</feature>
<evidence type="ECO:0000256" key="2">
    <source>
        <dbReference type="ARBA" id="ARBA00022692"/>
    </source>
</evidence>
<keyword evidence="4 6" id="KW-0472">Membrane</keyword>
<proteinExistence type="predicted"/>
<dbReference type="Proteomes" id="UP000254869">
    <property type="component" value="Unassembled WGS sequence"/>
</dbReference>
<keyword evidence="9" id="KW-1185">Reference proteome</keyword>
<gene>
    <name evidence="8" type="ORF">DFR76_108275</name>
</gene>
<protein>
    <submittedName>
        <fullName evidence="8">RDD family protein</fullName>
    </submittedName>
</protein>
<sequence>MSDKINTTPTAAAISWDATRAALKKGAAWPWVVTALGIASLPLCIAGISWSDPGHPQILRELSGAIKVAAVLMFCVGVIGIVAVWIRRRRIRSLRRYPWVAYPIQYLRPDGNEYIRLLTPHGEALSTLILSSWRWEMGKLANETTREIWFAGDPQRYGIISRPGGGDLRYAYKSEPLPRQPDEPTEGRPRYGRLSDTRYPSPRKLRRTLAFALDLVIHIGCGVAVAVVTAPEFSAAAFRHTNWQHLTVNGLTISVFFLAASFIDRVVIQSIFHTTVGKAVFGLIVLRPDTGLSPSFSRLLAAWLLNIWLPIAVVGDSIGPDHPEDYFFPAVRRRDFRRPIDGI</sequence>
<feature type="transmembrane region" description="Helical" evidence="6">
    <location>
        <begin position="208"/>
        <end position="231"/>
    </location>
</feature>
<comment type="caution">
    <text evidence="8">The sequence shown here is derived from an EMBL/GenBank/DDBJ whole genome shotgun (WGS) entry which is preliminary data.</text>
</comment>
<evidence type="ECO:0000313" key="9">
    <source>
        <dbReference type="Proteomes" id="UP000254869"/>
    </source>
</evidence>
<evidence type="ECO:0000259" key="7">
    <source>
        <dbReference type="Pfam" id="PF06271"/>
    </source>
</evidence>